<organism evidence="2 3">
    <name type="scientific">Caerostris darwini</name>
    <dbReference type="NCBI Taxonomy" id="1538125"/>
    <lineage>
        <taxon>Eukaryota</taxon>
        <taxon>Metazoa</taxon>
        <taxon>Ecdysozoa</taxon>
        <taxon>Arthropoda</taxon>
        <taxon>Chelicerata</taxon>
        <taxon>Arachnida</taxon>
        <taxon>Araneae</taxon>
        <taxon>Araneomorphae</taxon>
        <taxon>Entelegynae</taxon>
        <taxon>Araneoidea</taxon>
        <taxon>Araneidae</taxon>
        <taxon>Caerostris</taxon>
    </lineage>
</organism>
<evidence type="ECO:0000313" key="2">
    <source>
        <dbReference type="EMBL" id="GIY46406.1"/>
    </source>
</evidence>
<dbReference type="AlphaFoldDB" id="A0AAV4TLR8"/>
<feature type="compositionally biased region" description="Polar residues" evidence="1">
    <location>
        <begin position="109"/>
        <end position="122"/>
    </location>
</feature>
<reference evidence="2 3" key="1">
    <citation type="submission" date="2021-06" db="EMBL/GenBank/DDBJ databases">
        <title>Caerostris darwini draft genome.</title>
        <authorList>
            <person name="Kono N."/>
            <person name="Arakawa K."/>
        </authorList>
    </citation>
    <scope>NUCLEOTIDE SEQUENCE [LARGE SCALE GENOMIC DNA]</scope>
</reference>
<evidence type="ECO:0000256" key="1">
    <source>
        <dbReference type="SAM" id="MobiDB-lite"/>
    </source>
</evidence>
<comment type="caution">
    <text evidence="2">The sequence shown here is derived from an EMBL/GenBank/DDBJ whole genome shotgun (WGS) entry which is preliminary data.</text>
</comment>
<evidence type="ECO:0000313" key="3">
    <source>
        <dbReference type="Proteomes" id="UP001054837"/>
    </source>
</evidence>
<proteinExistence type="predicted"/>
<gene>
    <name evidence="2" type="ORF">CDAR_585741</name>
</gene>
<keyword evidence="3" id="KW-1185">Reference proteome</keyword>
<dbReference type="EMBL" id="BPLQ01009763">
    <property type="protein sequence ID" value="GIY46406.1"/>
    <property type="molecule type" value="Genomic_DNA"/>
</dbReference>
<sequence>MHCNFIIFALTHKHLLGNKKLSRITRCTLDTSLTKCKCIRATTICFGSEQSLETEEEKKVSAGQQSISEQKMFHSGIYSGTNKCSEALTTPNDRLVQHLQRRKLHHKGNSSGPASSWARGQSSTPVPQVVRLGEKGNYIILYHTRGLESVNDLAVPFSSLVRLFNRSGGKGSVAQRCACLFVSI</sequence>
<accession>A0AAV4TLR8</accession>
<protein>
    <submittedName>
        <fullName evidence="2">Uncharacterized protein</fullName>
    </submittedName>
</protein>
<feature type="region of interest" description="Disordered" evidence="1">
    <location>
        <begin position="101"/>
        <end position="122"/>
    </location>
</feature>
<dbReference type="Proteomes" id="UP001054837">
    <property type="component" value="Unassembled WGS sequence"/>
</dbReference>
<name>A0AAV4TLR8_9ARAC</name>